<dbReference type="PANTHER" id="PTHR23183">
    <property type="entry name" value="NOP14"/>
    <property type="match status" value="1"/>
</dbReference>
<feature type="region of interest" description="Disordered" evidence="7">
    <location>
        <begin position="74"/>
        <end position="104"/>
    </location>
</feature>
<dbReference type="GO" id="GO:0030692">
    <property type="term" value="C:Noc4p-Nop14p complex"/>
    <property type="evidence" value="ECO:0007669"/>
    <property type="project" value="TreeGrafter"/>
</dbReference>
<feature type="compositionally biased region" description="Basic and acidic residues" evidence="7">
    <location>
        <begin position="77"/>
        <end position="104"/>
    </location>
</feature>
<comment type="similarity">
    <text evidence="2">Belongs to the NOP14 family.</text>
</comment>
<dbReference type="STRING" id="542832.A0A3M6VLE2"/>
<evidence type="ECO:0000256" key="7">
    <source>
        <dbReference type="SAM" id="MobiDB-lite"/>
    </source>
</evidence>
<evidence type="ECO:0000256" key="2">
    <source>
        <dbReference type="ARBA" id="ARBA00007466"/>
    </source>
</evidence>
<comment type="function">
    <text evidence="6">Involved in nucleolar processing of pre-18S ribosomal RNA. Has a role in the nuclear export of 40S pre-ribosomal subunit to the cytoplasm.</text>
</comment>
<dbReference type="EMBL" id="QKXF01000089">
    <property type="protein sequence ID" value="RQM17775.1"/>
    <property type="molecule type" value="Genomic_DNA"/>
</dbReference>
<evidence type="ECO:0000256" key="5">
    <source>
        <dbReference type="ARBA" id="ARBA00023242"/>
    </source>
</evidence>
<sequence length="150" mass="17109">METLLGESLARGAVSSPQEATQALFATSLSLDMTRLKKRFMPEVVTFLTRILHKTAPKDTAQLKQLQRQVKRARKSAARELRRDAEFLHREKQKEEDARLAAKEEKQKEIRRWVEEQNATFNQQVRKGGNMLKGGGSARGPAPRARKPKM</sequence>
<gene>
    <name evidence="9" type="ORF">DD237_001659</name>
    <name evidence="8" type="ORF">DD238_002279</name>
</gene>
<keyword evidence="10" id="KW-1185">Reference proteome</keyword>
<keyword evidence="5" id="KW-0539">Nucleus</keyword>
<dbReference type="Pfam" id="PF04147">
    <property type="entry name" value="Nop14"/>
    <property type="match status" value="1"/>
</dbReference>
<dbReference type="GO" id="GO:0032040">
    <property type="term" value="C:small-subunit processome"/>
    <property type="evidence" value="ECO:0007669"/>
    <property type="project" value="InterPro"/>
</dbReference>
<keyword evidence="3" id="KW-0690">Ribosome biogenesis</keyword>
<reference evidence="10 11" key="1">
    <citation type="submission" date="2018-06" db="EMBL/GenBank/DDBJ databases">
        <title>Comparative genomics of downy mildews reveals potential adaptations to biotrophy.</title>
        <authorList>
            <person name="Fletcher K."/>
            <person name="Klosterman S.J."/>
            <person name="Derevnina L."/>
            <person name="Martin F."/>
            <person name="Koike S."/>
            <person name="Reyes Chin-Wo S."/>
            <person name="Mou B."/>
            <person name="Michelmore R."/>
        </authorList>
    </citation>
    <scope>NUCLEOTIDE SEQUENCE [LARGE SCALE GENOMIC DNA]</scope>
    <source>
        <strain evidence="9 11">R13</strain>
        <strain evidence="8 10">R14</strain>
    </source>
</reference>
<dbReference type="InterPro" id="IPR007276">
    <property type="entry name" value="Nop14"/>
</dbReference>
<dbReference type="PANTHER" id="PTHR23183:SF0">
    <property type="entry name" value="NUCLEOLAR PROTEIN 14"/>
    <property type="match status" value="1"/>
</dbReference>
<evidence type="ECO:0000256" key="1">
    <source>
        <dbReference type="ARBA" id="ARBA00004604"/>
    </source>
</evidence>
<evidence type="ECO:0000313" key="11">
    <source>
        <dbReference type="Proteomes" id="UP000286097"/>
    </source>
</evidence>
<dbReference type="EMBL" id="QLLG01000173">
    <property type="protein sequence ID" value="RMX67207.1"/>
    <property type="molecule type" value="Genomic_DNA"/>
</dbReference>
<comment type="subcellular location">
    <subcellularLocation>
        <location evidence="1">Nucleus</location>
        <location evidence="1">Nucleolus</location>
    </subcellularLocation>
</comment>
<evidence type="ECO:0000256" key="4">
    <source>
        <dbReference type="ARBA" id="ARBA00022552"/>
    </source>
</evidence>
<evidence type="ECO:0000256" key="6">
    <source>
        <dbReference type="ARBA" id="ARBA00024695"/>
    </source>
</evidence>
<dbReference type="Proteomes" id="UP000286097">
    <property type="component" value="Unassembled WGS sequence"/>
</dbReference>
<name>A0A3M6VLE2_9STRA</name>
<accession>A0A3M6VLE2</accession>
<organism evidence="8 10">
    <name type="scientific">Peronospora effusa</name>
    <dbReference type="NCBI Taxonomy" id="542832"/>
    <lineage>
        <taxon>Eukaryota</taxon>
        <taxon>Sar</taxon>
        <taxon>Stramenopiles</taxon>
        <taxon>Oomycota</taxon>
        <taxon>Peronosporomycetes</taxon>
        <taxon>Peronosporales</taxon>
        <taxon>Peronosporaceae</taxon>
        <taxon>Peronospora</taxon>
    </lineage>
</organism>
<proteinExistence type="inferred from homology"/>
<keyword evidence="4" id="KW-0698">rRNA processing</keyword>
<dbReference type="AlphaFoldDB" id="A0A3M6VLE2"/>
<evidence type="ECO:0000313" key="8">
    <source>
        <dbReference type="EMBL" id="RMX67207.1"/>
    </source>
</evidence>
<protein>
    <submittedName>
        <fullName evidence="8">Uncharacterized protein</fullName>
    </submittedName>
</protein>
<dbReference type="Proteomes" id="UP000282087">
    <property type="component" value="Unassembled WGS sequence"/>
</dbReference>
<dbReference type="GO" id="GO:0030490">
    <property type="term" value="P:maturation of SSU-rRNA"/>
    <property type="evidence" value="ECO:0007669"/>
    <property type="project" value="TreeGrafter"/>
</dbReference>
<evidence type="ECO:0000256" key="3">
    <source>
        <dbReference type="ARBA" id="ARBA00022517"/>
    </source>
</evidence>
<dbReference type="VEuPathDB" id="FungiDB:DD237_001659"/>
<evidence type="ECO:0000313" key="10">
    <source>
        <dbReference type="Proteomes" id="UP000282087"/>
    </source>
</evidence>
<evidence type="ECO:0000313" key="9">
    <source>
        <dbReference type="EMBL" id="RQM17775.1"/>
    </source>
</evidence>
<feature type="region of interest" description="Disordered" evidence="7">
    <location>
        <begin position="124"/>
        <end position="150"/>
    </location>
</feature>
<comment type="caution">
    <text evidence="8">The sequence shown here is derived from an EMBL/GenBank/DDBJ whole genome shotgun (WGS) entry which is preliminary data.</text>
</comment>